<keyword evidence="2 5" id="KW-0238">DNA-binding</keyword>
<dbReference type="SUPFAM" id="SSF46785">
    <property type="entry name" value="Winged helix' DNA-binding domain"/>
    <property type="match status" value="1"/>
</dbReference>
<dbReference type="EMBL" id="FZOW01000009">
    <property type="protein sequence ID" value="SNT10740.1"/>
    <property type="molecule type" value="Genomic_DNA"/>
</dbReference>
<dbReference type="PROSITE" id="PS50956">
    <property type="entry name" value="HTH_ASNC_2"/>
    <property type="match status" value="1"/>
</dbReference>
<dbReference type="Pfam" id="PF13404">
    <property type="entry name" value="HTH_AsnC-type"/>
    <property type="match status" value="1"/>
</dbReference>
<dbReference type="PANTHER" id="PTHR30154:SF34">
    <property type="entry name" value="TRANSCRIPTIONAL REGULATOR AZLB"/>
    <property type="match status" value="1"/>
</dbReference>
<dbReference type="Gene3D" id="3.30.70.920">
    <property type="match status" value="1"/>
</dbReference>
<accession>A0A239JY82</accession>
<dbReference type="Proteomes" id="UP000198327">
    <property type="component" value="Unassembled WGS sequence"/>
</dbReference>
<evidence type="ECO:0000259" key="4">
    <source>
        <dbReference type="PROSITE" id="PS50956"/>
    </source>
</evidence>
<dbReference type="PRINTS" id="PR00033">
    <property type="entry name" value="HTHASNC"/>
</dbReference>
<dbReference type="Gene3D" id="1.10.10.10">
    <property type="entry name" value="Winged helix-like DNA-binding domain superfamily/Winged helix DNA-binding domain"/>
    <property type="match status" value="1"/>
</dbReference>
<protein>
    <submittedName>
        <fullName evidence="5">DNA-binding transcriptional regulator, Lrp family</fullName>
    </submittedName>
</protein>
<evidence type="ECO:0000256" key="1">
    <source>
        <dbReference type="ARBA" id="ARBA00023015"/>
    </source>
</evidence>
<dbReference type="PANTHER" id="PTHR30154">
    <property type="entry name" value="LEUCINE-RESPONSIVE REGULATORY PROTEIN"/>
    <property type="match status" value="1"/>
</dbReference>
<dbReference type="GO" id="GO:0043565">
    <property type="term" value="F:sequence-specific DNA binding"/>
    <property type="evidence" value="ECO:0007669"/>
    <property type="project" value="InterPro"/>
</dbReference>
<evidence type="ECO:0000313" key="6">
    <source>
        <dbReference type="Proteomes" id="UP000198327"/>
    </source>
</evidence>
<dbReference type="GO" id="GO:0005829">
    <property type="term" value="C:cytosol"/>
    <property type="evidence" value="ECO:0007669"/>
    <property type="project" value="TreeGrafter"/>
</dbReference>
<evidence type="ECO:0000313" key="5">
    <source>
        <dbReference type="EMBL" id="SNT10740.1"/>
    </source>
</evidence>
<dbReference type="RefSeq" id="WP_089248337.1">
    <property type="nucleotide sequence ID" value="NZ_FZOW01000009.1"/>
</dbReference>
<dbReference type="Pfam" id="PF01037">
    <property type="entry name" value="AsnC_trans_reg"/>
    <property type="match status" value="1"/>
</dbReference>
<organism evidence="5 6">
    <name type="scientific">Rhodococcoides kyotonense</name>
    <dbReference type="NCBI Taxonomy" id="398843"/>
    <lineage>
        <taxon>Bacteria</taxon>
        <taxon>Bacillati</taxon>
        <taxon>Actinomycetota</taxon>
        <taxon>Actinomycetes</taxon>
        <taxon>Mycobacteriales</taxon>
        <taxon>Nocardiaceae</taxon>
        <taxon>Rhodococcoides</taxon>
    </lineage>
</organism>
<proteinExistence type="predicted"/>
<evidence type="ECO:0000256" key="3">
    <source>
        <dbReference type="ARBA" id="ARBA00023163"/>
    </source>
</evidence>
<dbReference type="AlphaFoldDB" id="A0A239JY82"/>
<keyword evidence="6" id="KW-1185">Reference proteome</keyword>
<sequence>MARIPEPTQLDDVDRQLLKELVVDGRVSMRVLAERVHISRAHAYTRVERLKSAGVIDRFTVRIDHAAAGLDTAAFIALSIRQDSWRAVSNALRSMHYVDHFSLLGGDFDVLVLIRTPDNETLRRVVLEGLQSLDGVRSTRTWLVFDEAYGGLGE</sequence>
<dbReference type="InterPro" id="IPR011008">
    <property type="entry name" value="Dimeric_a/b-barrel"/>
</dbReference>
<dbReference type="InterPro" id="IPR036388">
    <property type="entry name" value="WH-like_DNA-bd_sf"/>
</dbReference>
<dbReference type="GO" id="GO:0043200">
    <property type="term" value="P:response to amino acid"/>
    <property type="evidence" value="ECO:0007669"/>
    <property type="project" value="TreeGrafter"/>
</dbReference>
<dbReference type="OrthoDB" id="5243753at2"/>
<dbReference type="SUPFAM" id="SSF54909">
    <property type="entry name" value="Dimeric alpha+beta barrel"/>
    <property type="match status" value="1"/>
</dbReference>
<keyword evidence="3" id="KW-0804">Transcription</keyword>
<feature type="domain" description="HTH asnC-type" evidence="4">
    <location>
        <begin position="10"/>
        <end position="71"/>
    </location>
</feature>
<dbReference type="SMART" id="SM00344">
    <property type="entry name" value="HTH_ASNC"/>
    <property type="match status" value="1"/>
</dbReference>
<keyword evidence="1" id="KW-0805">Transcription regulation</keyword>
<dbReference type="InterPro" id="IPR000485">
    <property type="entry name" value="AsnC-type_HTH_dom"/>
</dbReference>
<dbReference type="InterPro" id="IPR036390">
    <property type="entry name" value="WH_DNA-bd_sf"/>
</dbReference>
<dbReference type="InterPro" id="IPR019888">
    <property type="entry name" value="Tscrpt_reg_AsnC-like"/>
</dbReference>
<gene>
    <name evidence="5" type="ORF">SAMN05421642_109143</name>
</gene>
<evidence type="ECO:0000256" key="2">
    <source>
        <dbReference type="ARBA" id="ARBA00023125"/>
    </source>
</evidence>
<dbReference type="InterPro" id="IPR019887">
    <property type="entry name" value="Tscrpt_reg_AsnC/Lrp_C"/>
</dbReference>
<reference evidence="6" key="1">
    <citation type="submission" date="2017-06" db="EMBL/GenBank/DDBJ databases">
        <authorList>
            <person name="Varghese N."/>
            <person name="Submissions S."/>
        </authorList>
    </citation>
    <scope>NUCLEOTIDE SEQUENCE [LARGE SCALE GENOMIC DNA]</scope>
    <source>
        <strain evidence="6">JCM 23211</strain>
    </source>
</reference>
<name>A0A239JY82_9NOCA</name>